<feature type="domain" description="Retrotransposon gag" evidence="2">
    <location>
        <begin position="103"/>
        <end position="156"/>
    </location>
</feature>
<proteinExistence type="predicted"/>
<feature type="compositionally biased region" description="Pro residues" evidence="1">
    <location>
        <begin position="57"/>
        <end position="75"/>
    </location>
</feature>
<keyword evidence="4" id="KW-1185">Reference proteome</keyword>
<feature type="region of interest" description="Disordered" evidence="1">
    <location>
        <begin position="51"/>
        <end position="79"/>
    </location>
</feature>
<comment type="caution">
    <text evidence="3">The sequence shown here is derived from an EMBL/GenBank/DDBJ whole genome shotgun (WGS) entry which is preliminary data.</text>
</comment>
<gene>
    <name evidence="3" type="ORF">DY000_02033379</name>
</gene>
<dbReference type="InterPro" id="IPR005162">
    <property type="entry name" value="Retrotrans_gag_dom"/>
</dbReference>
<dbReference type="EMBL" id="QGKV02000649">
    <property type="protein sequence ID" value="KAF3575591.1"/>
    <property type="molecule type" value="Genomic_DNA"/>
</dbReference>
<evidence type="ECO:0000313" key="4">
    <source>
        <dbReference type="Proteomes" id="UP000266723"/>
    </source>
</evidence>
<accession>A0ABQ7DFF1</accession>
<dbReference type="Pfam" id="PF03732">
    <property type="entry name" value="Retrotrans_gag"/>
    <property type="match status" value="1"/>
</dbReference>
<dbReference type="Proteomes" id="UP000266723">
    <property type="component" value="Unassembled WGS sequence"/>
</dbReference>
<evidence type="ECO:0000259" key="2">
    <source>
        <dbReference type="Pfam" id="PF03732"/>
    </source>
</evidence>
<protein>
    <recommendedName>
        <fullName evidence="2">Retrotransposon gag domain-containing protein</fullName>
    </recommendedName>
</protein>
<sequence>MTLTELDGLTFFVGFYNPQLRINLPWMRNNVYFSRYCDAYGGQLPNGEAAAGAGNIPIPPGAGQNPPPPPPPPAAPAVAHAPGPNYWDMMRHMKRCSPEFRRDLAVHHLKDDALVWWEEVVERAHGIRLTWDDFLEAFNGKYFPLKLWTQWKASFRTSVKEPGT</sequence>
<evidence type="ECO:0000256" key="1">
    <source>
        <dbReference type="SAM" id="MobiDB-lite"/>
    </source>
</evidence>
<name>A0ABQ7DFF1_BRACR</name>
<organism evidence="3 4">
    <name type="scientific">Brassica cretica</name>
    <name type="common">Mustard</name>
    <dbReference type="NCBI Taxonomy" id="69181"/>
    <lineage>
        <taxon>Eukaryota</taxon>
        <taxon>Viridiplantae</taxon>
        <taxon>Streptophyta</taxon>
        <taxon>Embryophyta</taxon>
        <taxon>Tracheophyta</taxon>
        <taxon>Spermatophyta</taxon>
        <taxon>Magnoliopsida</taxon>
        <taxon>eudicotyledons</taxon>
        <taxon>Gunneridae</taxon>
        <taxon>Pentapetalae</taxon>
        <taxon>rosids</taxon>
        <taxon>malvids</taxon>
        <taxon>Brassicales</taxon>
        <taxon>Brassicaceae</taxon>
        <taxon>Brassiceae</taxon>
        <taxon>Brassica</taxon>
    </lineage>
</organism>
<evidence type="ECO:0000313" key="3">
    <source>
        <dbReference type="EMBL" id="KAF3575591.1"/>
    </source>
</evidence>
<reference evidence="3 4" key="1">
    <citation type="journal article" date="2020" name="BMC Genomics">
        <title>Intraspecific diversification of the crop wild relative Brassica cretica Lam. using demographic model selection.</title>
        <authorList>
            <person name="Kioukis A."/>
            <person name="Michalopoulou V.A."/>
            <person name="Briers L."/>
            <person name="Pirintsos S."/>
            <person name="Studholme D.J."/>
            <person name="Pavlidis P."/>
            <person name="Sarris P.F."/>
        </authorList>
    </citation>
    <scope>NUCLEOTIDE SEQUENCE [LARGE SCALE GENOMIC DNA]</scope>
    <source>
        <strain evidence="4">cv. PFS-1207/04</strain>
    </source>
</reference>